<keyword evidence="3" id="KW-1133">Transmembrane helix</keyword>
<organism evidence="5 6">
    <name type="scientific">Fimbriiglobus ruber</name>
    <dbReference type="NCBI Taxonomy" id="1908690"/>
    <lineage>
        <taxon>Bacteria</taxon>
        <taxon>Pseudomonadati</taxon>
        <taxon>Planctomycetota</taxon>
        <taxon>Planctomycetia</taxon>
        <taxon>Gemmatales</taxon>
        <taxon>Gemmataceae</taxon>
        <taxon>Fimbriiglobus</taxon>
    </lineage>
</organism>
<evidence type="ECO:0000313" key="6">
    <source>
        <dbReference type="Proteomes" id="UP000214646"/>
    </source>
</evidence>
<dbReference type="InterPro" id="IPR021147">
    <property type="entry name" value="DUF697"/>
</dbReference>
<protein>
    <recommendedName>
        <fullName evidence="7">G domain-containing protein</fullName>
    </recommendedName>
</protein>
<sequence length="390" mass="42287">MKQLWKPDGPPPDLEKELASIRDKVPAPVFWQFGKTQSGKTSLVRYLTGAADAEIGSGFRPCTRTSRMFPFPTATAPVLTFLDTRGVDEPGYDPADDLAAFDRQAHLIVVSSRLTDFTHGSVREALGTIRRANPTRPVVLALTCLHEAHPQQQHPQPYPFDPLAVPAGQPPALIGEAPDDVVRLVREQSAQFAGLVDRIVPIDLTKPEEGFTDTAYGGAVLKRVFLESLPAALRTTFARLDEISAALKDLHLRHAMPVILGYSSLAATAGAVPIPFVDLVMLPVIQARMVRDLARLYGNPEHGTRFLEAATSLGLGLLARQAIREIVKFIPFVGSAAGAALAGASTYALGRAFCEYHQRVHQGHVPTAGMMRKLYHDQLAAAERAWTGGK</sequence>
<dbReference type="CDD" id="cd00882">
    <property type="entry name" value="Ras_like_GTPase"/>
    <property type="match status" value="1"/>
</dbReference>
<proteinExistence type="predicted"/>
<evidence type="ECO:0000256" key="2">
    <source>
        <dbReference type="ARBA" id="ARBA00022692"/>
    </source>
</evidence>
<comment type="subcellular location">
    <subcellularLocation>
        <location evidence="1">Membrane</location>
        <topology evidence="1">Multi-pass membrane protein</topology>
    </subcellularLocation>
</comment>
<keyword evidence="2" id="KW-0812">Transmembrane</keyword>
<gene>
    <name evidence="5" type="ORF">FRUB_09872</name>
</gene>
<evidence type="ECO:0000256" key="3">
    <source>
        <dbReference type="ARBA" id="ARBA00022989"/>
    </source>
</evidence>
<dbReference type="AlphaFoldDB" id="A0A225D088"/>
<comment type="caution">
    <text evidence="5">The sequence shown here is derived from an EMBL/GenBank/DDBJ whole genome shotgun (WGS) entry which is preliminary data.</text>
</comment>
<dbReference type="Proteomes" id="UP000214646">
    <property type="component" value="Unassembled WGS sequence"/>
</dbReference>
<evidence type="ECO:0000313" key="5">
    <source>
        <dbReference type="EMBL" id="OWK35030.1"/>
    </source>
</evidence>
<keyword evidence="6" id="KW-1185">Reference proteome</keyword>
<reference evidence="6" key="1">
    <citation type="submission" date="2017-06" db="EMBL/GenBank/DDBJ databases">
        <title>Genome analysis of Fimbriiglobus ruber SP5, the first member of the order Planctomycetales with confirmed chitinolytic capability.</title>
        <authorList>
            <person name="Ravin N.V."/>
            <person name="Rakitin A.L."/>
            <person name="Ivanova A.A."/>
            <person name="Beletsky A.V."/>
            <person name="Kulichevskaya I.S."/>
            <person name="Mardanov A.V."/>
            <person name="Dedysh S.N."/>
        </authorList>
    </citation>
    <scope>NUCLEOTIDE SEQUENCE [LARGE SCALE GENOMIC DNA]</scope>
    <source>
        <strain evidence="6">SP5</strain>
    </source>
</reference>
<name>A0A225D088_9BACT</name>
<evidence type="ECO:0000256" key="4">
    <source>
        <dbReference type="ARBA" id="ARBA00023136"/>
    </source>
</evidence>
<evidence type="ECO:0000256" key="1">
    <source>
        <dbReference type="ARBA" id="ARBA00004141"/>
    </source>
</evidence>
<dbReference type="SUPFAM" id="SSF52540">
    <property type="entry name" value="P-loop containing nucleoside triphosphate hydrolases"/>
    <property type="match status" value="1"/>
</dbReference>
<dbReference type="Pfam" id="PF05128">
    <property type="entry name" value="DUF697"/>
    <property type="match status" value="1"/>
</dbReference>
<dbReference type="EMBL" id="NIDE01000019">
    <property type="protein sequence ID" value="OWK35030.1"/>
    <property type="molecule type" value="Genomic_DNA"/>
</dbReference>
<dbReference type="GO" id="GO:0016020">
    <property type="term" value="C:membrane"/>
    <property type="evidence" value="ECO:0007669"/>
    <property type="project" value="UniProtKB-SubCell"/>
</dbReference>
<dbReference type="Gene3D" id="3.40.50.300">
    <property type="entry name" value="P-loop containing nucleotide triphosphate hydrolases"/>
    <property type="match status" value="1"/>
</dbReference>
<keyword evidence="4" id="KW-0472">Membrane</keyword>
<evidence type="ECO:0008006" key="7">
    <source>
        <dbReference type="Google" id="ProtNLM"/>
    </source>
</evidence>
<accession>A0A225D088</accession>
<dbReference type="InterPro" id="IPR027417">
    <property type="entry name" value="P-loop_NTPase"/>
</dbReference>